<organism evidence="2 3">
    <name type="scientific">Plakobranchus ocellatus</name>
    <dbReference type="NCBI Taxonomy" id="259542"/>
    <lineage>
        <taxon>Eukaryota</taxon>
        <taxon>Metazoa</taxon>
        <taxon>Spiralia</taxon>
        <taxon>Lophotrochozoa</taxon>
        <taxon>Mollusca</taxon>
        <taxon>Gastropoda</taxon>
        <taxon>Heterobranchia</taxon>
        <taxon>Euthyneura</taxon>
        <taxon>Panpulmonata</taxon>
        <taxon>Sacoglossa</taxon>
        <taxon>Placobranchoidea</taxon>
        <taxon>Plakobranchidae</taxon>
        <taxon>Plakobranchus</taxon>
    </lineage>
</organism>
<protein>
    <submittedName>
        <fullName evidence="2">Uncharacterized protein</fullName>
    </submittedName>
</protein>
<keyword evidence="1" id="KW-1133">Transmembrane helix</keyword>
<keyword evidence="1" id="KW-0472">Membrane</keyword>
<evidence type="ECO:0000313" key="3">
    <source>
        <dbReference type="Proteomes" id="UP000735302"/>
    </source>
</evidence>
<gene>
    <name evidence="2" type="ORF">PoB_007616700</name>
</gene>
<proteinExistence type="predicted"/>
<name>A0AAV4DZB5_9GAST</name>
<dbReference type="EMBL" id="BLXT01008494">
    <property type="protein sequence ID" value="GFO49662.1"/>
    <property type="molecule type" value="Genomic_DNA"/>
</dbReference>
<dbReference type="AlphaFoldDB" id="A0AAV4DZB5"/>
<sequence>MTSNESNSETSCPQQTGRRDSFCFYCLSKKQTFRIVIAAAAVGTFLLFATARMQTFEIQPWIPVYKSIHSVDSSLLSPMRGVVVPSNQSDSSRCGCKPVLERATYGKWVPRTYSAQEKIDVERFITRVRTYQKLPLSMQRKDSRCGKCHTVSYRNYHSLFIGKIPDVVSAIYCHTETIILCT</sequence>
<keyword evidence="1" id="KW-0812">Transmembrane</keyword>
<feature type="transmembrane region" description="Helical" evidence="1">
    <location>
        <begin position="32"/>
        <end position="51"/>
    </location>
</feature>
<reference evidence="2 3" key="1">
    <citation type="journal article" date="2021" name="Elife">
        <title>Chloroplast acquisition without the gene transfer in kleptoplastic sea slugs, Plakobranchus ocellatus.</title>
        <authorList>
            <person name="Maeda T."/>
            <person name="Takahashi S."/>
            <person name="Yoshida T."/>
            <person name="Shimamura S."/>
            <person name="Takaki Y."/>
            <person name="Nagai Y."/>
            <person name="Toyoda A."/>
            <person name="Suzuki Y."/>
            <person name="Arimoto A."/>
            <person name="Ishii H."/>
            <person name="Satoh N."/>
            <person name="Nishiyama T."/>
            <person name="Hasebe M."/>
            <person name="Maruyama T."/>
            <person name="Minagawa J."/>
            <person name="Obokata J."/>
            <person name="Shigenobu S."/>
        </authorList>
    </citation>
    <scope>NUCLEOTIDE SEQUENCE [LARGE SCALE GENOMIC DNA]</scope>
</reference>
<keyword evidence="3" id="KW-1185">Reference proteome</keyword>
<comment type="caution">
    <text evidence="2">The sequence shown here is derived from an EMBL/GenBank/DDBJ whole genome shotgun (WGS) entry which is preliminary data.</text>
</comment>
<accession>A0AAV4DZB5</accession>
<evidence type="ECO:0000313" key="2">
    <source>
        <dbReference type="EMBL" id="GFO49662.1"/>
    </source>
</evidence>
<dbReference type="Proteomes" id="UP000735302">
    <property type="component" value="Unassembled WGS sequence"/>
</dbReference>
<evidence type="ECO:0000256" key="1">
    <source>
        <dbReference type="SAM" id="Phobius"/>
    </source>
</evidence>